<dbReference type="PANTHER" id="PTHR12011:SF347">
    <property type="entry name" value="FI21270P1-RELATED"/>
    <property type="match status" value="1"/>
</dbReference>
<feature type="compositionally biased region" description="Polar residues" evidence="6">
    <location>
        <begin position="725"/>
        <end position="747"/>
    </location>
</feature>
<keyword evidence="11" id="KW-1185">Reference proteome</keyword>
<keyword evidence="3 7" id="KW-1133">Transmembrane helix</keyword>
<dbReference type="Pfam" id="PF00002">
    <property type="entry name" value="7tm_2"/>
    <property type="match status" value="1"/>
</dbReference>
<dbReference type="GO" id="GO:0004930">
    <property type="term" value="F:G protein-coupled receptor activity"/>
    <property type="evidence" value="ECO:0007669"/>
    <property type="project" value="InterPro"/>
</dbReference>
<dbReference type="PANTHER" id="PTHR12011">
    <property type="entry name" value="ADHESION G-PROTEIN COUPLED RECEPTOR"/>
    <property type="match status" value="1"/>
</dbReference>
<keyword evidence="4 7" id="KW-0472">Membrane</keyword>
<feature type="compositionally biased region" description="Polar residues" evidence="6">
    <location>
        <begin position="521"/>
        <end position="566"/>
    </location>
</feature>
<reference evidence="10" key="1">
    <citation type="submission" date="2020-04" db="EMBL/GenBank/DDBJ databases">
        <authorList>
            <person name="Alioto T."/>
            <person name="Alioto T."/>
            <person name="Gomez Garrido J."/>
        </authorList>
    </citation>
    <scope>NUCLEOTIDE SEQUENCE</scope>
    <source>
        <strain evidence="10">A484AB</strain>
    </source>
</reference>
<dbReference type="Gene3D" id="1.20.1070.10">
    <property type="entry name" value="Rhodopsin 7-helix transmembrane proteins"/>
    <property type="match status" value="1"/>
</dbReference>
<dbReference type="PROSITE" id="PS50261">
    <property type="entry name" value="G_PROTEIN_RECEP_F2_4"/>
    <property type="match status" value="1"/>
</dbReference>
<feature type="transmembrane region" description="Helical" evidence="7">
    <location>
        <begin position="303"/>
        <end position="324"/>
    </location>
</feature>
<sequence length="747" mass="84001">MRLQAIGMLKSTTNDSSVILFNYSNIEAEIQVVVAEEVSEKIQFPHIKSPEDDYIHISGSSLKKEGKNRVAIIGMKSAQLGELLPQRSLIDDFDSFNTGSGLLSASILSLKENFSSSVRIKFRNKIFLGPDEENVKCAFWKHGNTRKSPNGKTSGSTKSGWSDQGCQVLSRNRSTTICHCDHMTDFTVLTQSIEVVPEATVVMYIAALCLLIGAVIAFIRNVVVWRQTRRERLSVLIHECLAFILTAVVFLLGLFLDYHQAMCMIFAALLQWFVLAVFCWMLAEFLQIYMCINFGWNRSRSRLKYFAILGWVVPFVLVAITLAINRENDYGSKQWCWYSDSQVIFLTYVCPIALCILLSIIVILKIGCFKSDARGDSDKRDLNVVMALSMFLIPLVLCTFTTAALSADRPEEKVFQYLFAIFCILLAIYILVYHCWLDREITKLSVRKNAQRARPKRDYYSTKETVKYSEDTSEGKSFSLIFPSRKSPTKKPMKNDKRSAKRSDSASPFDYDSTAPMYPSINDSSLRSFKSQVSTQQHTLDTPPNTLSAITISRPNSQCIELTSLSDLDRRPDGAEQTDAGEPSEFYGSRHSNPMDRERQRTSGCSTDCTNATTFGKEKVVQKPPDVPTNDGESKKRISGTSSAGLSRTSRSSVSGASLTAAAEENVDEDAFEDQPFIRHESDLGPEIRSDPPAKIPKRRKRGSRRRLDDEFHDDDNNEPKIKTRQGSSTLPSTENSSVELKQYTSF</sequence>
<feature type="transmembrane region" description="Helical" evidence="7">
    <location>
        <begin position="201"/>
        <end position="223"/>
    </location>
</feature>
<dbReference type="AlphaFoldDB" id="A0A6S7IB72"/>
<evidence type="ECO:0000256" key="7">
    <source>
        <dbReference type="SAM" id="Phobius"/>
    </source>
</evidence>
<feature type="transmembrane region" description="Helical" evidence="7">
    <location>
        <begin position="235"/>
        <end position="256"/>
    </location>
</feature>
<feature type="compositionally biased region" description="Basic and acidic residues" evidence="6">
    <location>
        <begin position="493"/>
        <end position="504"/>
    </location>
</feature>
<dbReference type="Gene3D" id="2.60.220.50">
    <property type="match status" value="1"/>
</dbReference>
<evidence type="ECO:0000256" key="5">
    <source>
        <dbReference type="ARBA" id="ARBA00023157"/>
    </source>
</evidence>
<accession>A0A6S7IB72</accession>
<feature type="domain" description="GAIN-B" evidence="8">
    <location>
        <begin position="15"/>
        <end position="196"/>
    </location>
</feature>
<feature type="compositionally biased region" description="Low complexity" evidence="6">
    <location>
        <begin position="639"/>
        <end position="661"/>
    </location>
</feature>
<evidence type="ECO:0000256" key="2">
    <source>
        <dbReference type="ARBA" id="ARBA00022692"/>
    </source>
</evidence>
<dbReference type="GO" id="GO:0007166">
    <property type="term" value="P:cell surface receptor signaling pathway"/>
    <property type="evidence" value="ECO:0007669"/>
    <property type="project" value="InterPro"/>
</dbReference>
<dbReference type="InterPro" id="IPR046338">
    <property type="entry name" value="GAIN_dom_sf"/>
</dbReference>
<dbReference type="PROSITE" id="PS50221">
    <property type="entry name" value="GAIN_B"/>
    <property type="match status" value="1"/>
</dbReference>
<dbReference type="EMBL" id="CACRXK020008995">
    <property type="protein sequence ID" value="CAB4016155.1"/>
    <property type="molecule type" value="Genomic_DNA"/>
</dbReference>
<name>A0A6S7IB72_PARCT</name>
<keyword evidence="5" id="KW-1015">Disulfide bond</keyword>
<evidence type="ECO:0000256" key="3">
    <source>
        <dbReference type="ARBA" id="ARBA00022989"/>
    </source>
</evidence>
<protein>
    <submittedName>
        <fullName evidence="10">Adhesion G -coupled receptor L3 isoform X1</fullName>
    </submittedName>
</protein>
<evidence type="ECO:0000313" key="10">
    <source>
        <dbReference type="EMBL" id="CAB4016155.1"/>
    </source>
</evidence>
<evidence type="ECO:0000256" key="1">
    <source>
        <dbReference type="ARBA" id="ARBA00004141"/>
    </source>
</evidence>
<evidence type="ECO:0000256" key="4">
    <source>
        <dbReference type="ARBA" id="ARBA00023136"/>
    </source>
</evidence>
<dbReference type="InterPro" id="IPR000832">
    <property type="entry name" value="GPCR_2_secretin-like"/>
</dbReference>
<dbReference type="Proteomes" id="UP001152795">
    <property type="component" value="Unassembled WGS sequence"/>
</dbReference>
<evidence type="ECO:0000259" key="9">
    <source>
        <dbReference type="PROSITE" id="PS50261"/>
    </source>
</evidence>
<evidence type="ECO:0000256" key="6">
    <source>
        <dbReference type="SAM" id="MobiDB-lite"/>
    </source>
</evidence>
<dbReference type="Pfam" id="PF01825">
    <property type="entry name" value="GPS"/>
    <property type="match status" value="1"/>
</dbReference>
<gene>
    <name evidence="10" type="ORF">PACLA_8A024792</name>
</gene>
<feature type="compositionally biased region" description="Basic and acidic residues" evidence="6">
    <location>
        <begin position="676"/>
        <end position="692"/>
    </location>
</feature>
<comment type="subcellular location">
    <subcellularLocation>
        <location evidence="1">Membrane</location>
        <topology evidence="1">Multi-pass membrane protein</topology>
    </subcellularLocation>
</comment>
<keyword evidence="2 7" id="KW-0812">Transmembrane</keyword>
<dbReference type="OrthoDB" id="5948003at2759"/>
<dbReference type="GO" id="GO:0005886">
    <property type="term" value="C:plasma membrane"/>
    <property type="evidence" value="ECO:0007669"/>
    <property type="project" value="TreeGrafter"/>
</dbReference>
<dbReference type="InterPro" id="IPR057244">
    <property type="entry name" value="GAIN_B"/>
</dbReference>
<dbReference type="SMART" id="SM00303">
    <property type="entry name" value="GPS"/>
    <property type="match status" value="1"/>
</dbReference>
<feature type="compositionally biased region" description="Polar residues" evidence="6">
    <location>
        <begin position="602"/>
        <end position="614"/>
    </location>
</feature>
<feature type="compositionally biased region" description="Basic residues" evidence="6">
    <location>
        <begin position="696"/>
        <end position="705"/>
    </location>
</feature>
<feature type="transmembrane region" description="Helical" evidence="7">
    <location>
        <begin position="417"/>
        <end position="437"/>
    </location>
</feature>
<feature type="transmembrane region" description="Helical" evidence="7">
    <location>
        <begin position="344"/>
        <end position="364"/>
    </location>
</feature>
<evidence type="ECO:0000259" key="8">
    <source>
        <dbReference type="PROSITE" id="PS50221"/>
    </source>
</evidence>
<feature type="transmembrane region" description="Helical" evidence="7">
    <location>
        <begin position="262"/>
        <end position="283"/>
    </location>
</feature>
<keyword evidence="10" id="KW-0675">Receptor</keyword>
<dbReference type="InterPro" id="IPR017981">
    <property type="entry name" value="GPCR_2-like_7TM"/>
</dbReference>
<organism evidence="10 11">
    <name type="scientific">Paramuricea clavata</name>
    <name type="common">Red gorgonian</name>
    <name type="synonym">Violescent sea-whip</name>
    <dbReference type="NCBI Taxonomy" id="317549"/>
    <lineage>
        <taxon>Eukaryota</taxon>
        <taxon>Metazoa</taxon>
        <taxon>Cnidaria</taxon>
        <taxon>Anthozoa</taxon>
        <taxon>Octocorallia</taxon>
        <taxon>Malacalcyonacea</taxon>
        <taxon>Plexauridae</taxon>
        <taxon>Paramuricea</taxon>
    </lineage>
</organism>
<evidence type="ECO:0000313" key="11">
    <source>
        <dbReference type="Proteomes" id="UP001152795"/>
    </source>
</evidence>
<feature type="transmembrane region" description="Helical" evidence="7">
    <location>
        <begin position="384"/>
        <end position="405"/>
    </location>
</feature>
<proteinExistence type="predicted"/>
<dbReference type="InterPro" id="IPR000203">
    <property type="entry name" value="GPS"/>
</dbReference>
<comment type="caution">
    <text evidence="10">The sequence shown here is derived from an EMBL/GenBank/DDBJ whole genome shotgun (WGS) entry which is preliminary data.</text>
</comment>
<feature type="region of interest" description="Disordered" evidence="6">
    <location>
        <begin position="479"/>
        <end position="747"/>
    </location>
</feature>
<feature type="domain" description="G-protein coupled receptors family 2 profile 2" evidence="9">
    <location>
        <begin position="200"/>
        <end position="438"/>
    </location>
</feature>